<feature type="transmembrane region" description="Helical" evidence="2">
    <location>
        <begin position="604"/>
        <end position="630"/>
    </location>
</feature>
<keyword evidence="2" id="KW-0812">Transmembrane</keyword>
<name>A0AAV7ZQB1_9EUKA</name>
<feature type="compositionally biased region" description="Basic residues" evidence="1">
    <location>
        <begin position="238"/>
        <end position="247"/>
    </location>
</feature>
<dbReference type="Gene3D" id="1.20.1280.50">
    <property type="match status" value="1"/>
</dbReference>
<feature type="transmembrane region" description="Helical" evidence="2">
    <location>
        <begin position="654"/>
        <end position="680"/>
    </location>
</feature>
<feature type="compositionally biased region" description="Basic and acidic residues" evidence="1">
    <location>
        <begin position="228"/>
        <end position="237"/>
    </location>
</feature>
<feature type="transmembrane region" description="Helical" evidence="2">
    <location>
        <begin position="692"/>
        <end position="714"/>
    </location>
</feature>
<keyword evidence="2" id="KW-0472">Membrane</keyword>
<dbReference type="Proteomes" id="UP001146793">
    <property type="component" value="Unassembled WGS sequence"/>
</dbReference>
<reference evidence="4" key="1">
    <citation type="submission" date="2022-08" db="EMBL/GenBank/DDBJ databases">
        <title>Novel sulphate-reducing endosymbionts in the free-living metamonad Anaeramoeba.</title>
        <authorList>
            <person name="Jerlstrom-Hultqvist J."/>
            <person name="Cepicka I."/>
            <person name="Gallot-Lavallee L."/>
            <person name="Salas-Leiva D."/>
            <person name="Curtis B.A."/>
            <person name="Zahonova K."/>
            <person name="Pipaliya S."/>
            <person name="Dacks J."/>
            <person name="Roger A.J."/>
        </authorList>
    </citation>
    <scope>NUCLEOTIDE SEQUENCE</scope>
    <source>
        <strain evidence="4">Busselton2</strain>
    </source>
</reference>
<feature type="compositionally biased region" description="Low complexity" evidence="1">
    <location>
        <begin position="342"/>
        <end position="353"/>
    </location>
</feature>
<proteinExistence type="predicted"/>
<evidence type="ECO:0000313" key="4">
    <source>
        <dbReference type="EMBL" id="KAJ3444162.1"/>
    </source>
</evidence>
<keyword evidence="2" id="KW-1133">Transmembrane helix</keyword>
<dbReference type="PROSITE" id="PS50181">
    <property type="entry name" value="FBOX"/>
    <property type="match status" value="1"/>
</dbReference>
<evidence type="ECO:0000313" key="5">
    <source>
        <dbReference type="Proteomes" id="UP001146793"/>
    </source>
</evidence>
<organism evidence="4 5">
    <name type="scientific">Anaeramoeba flamelloides</name>
    <dbReference type="NCBI Taxonomy" id="1746091"/>
    <lineage>
        <taxon>Eukaryota</taxon>
        <taxon>Metamonada</taxon>
        <taxon>Anaeramoebidae</taxon>
        <taxon>Anaeramoeba</taxon>
    </lineage>
</organism>
<dbReference type="InterPro" id="IPR001810">
    <property type="entry name" value="F-box_dom"/>
</dbReference>
<dbReference type="EMBL" id="JANTQA010000023">
    <property type="protein sequence ID" value="KAJ3444162.1"/>
    <property type="molecule type" value="Genomic_DNA"/>
</dbReference>
<dbReference type="SUPFAM" id="SSF81383">
    <property type="entry name" value="F-box domain"/>
    <property type="match status" value="1"/>
</dbReference>
<evidence type="ECO:0000256" key="1">
    <source>
        <dbReference type="SAM" id="MobiDB-lite"/>
    </source>
</evidence>
<feature type="domain" description="F-box" evidence="3">
    <location>
        <begin position="54"/>
        <end position="101"/>
    </location>
</feature>
<dbReference type="SMART" id="SM00256">
    <property type="entry name" value="FBOX"/>
    <property type="match status" value="1"/>
</dbReference>
<feature type="transmembrane region" description="Helical" evidence="2">
    <location>
        <begin position="536"/>
        <end position="557"/>
    </location>
</feature>
<feature type="transmembrane region" description="Helical" evidence="2">
    <location>
        <begin position="512"/>
        <end position="529"/>
    </location>
</feature>
<feature type="compositionally biased region" description="Low complexity" evidence="1">
    <location>
        <begin position="281"/>
        <end position="305"/>
    </location>
</feature>
<gene>
    <name evidence="4" type="ORF">M0812_10013</name>
</gene>
<dbReference type="AlphaFoldDB" id="A0AAV7ZQB1"/>
<protein>
    <submittedName>
        <fullName evidence="4">Fmrfamide receptor</fullName>
    </submittedName>
</protein>
<sequence>MHNIYHLNNNPCITTKDIESIFAFTKKINKTKTTPTNDQEEKKCNLCINPNQKRNFFQWLPDEIILEVFKYLDHPYHLCQCSCVDRKFNQISDDPILWEGILKKWSRKIDYIRCYLGTQSTFGSDLQQDIVFKGVAGITKYYYKEDQAKKKNKKHFGSKIIREPNQGKTNEKQTLIIQNEKTNIGKQFNQTEEEYSEMSPNFDEYSSTDYTDPEDIKFFEKVHLLKNHPDKDKDNKIKSKSNARLKKSPTLINSSPIPMRNYQETNNLNKNINVDEDNDGDNNNNNNYFSNSSSSQNSQLSEFSNYDSDFNPNNEQTTIVYRNNKDRISNNNTNDDDDSKDNNNNNNNSNNENQRPFHRKNNYHEDRELRNLSSRKNDLLLQKQVDLLPKFKKRIKKDPKSIFLLQIEKVQQIWKLRQQTEQAFFQDEQKRKIAKTCLMFTGFRRQVFFIGLLGLLSSIFLLRKMGDKTKKSYLMCFTPLIVWSVLFFVYSFAQSLYGKLDLAQFKLARGNILTAISFVALFVLFPLKLDGSNFPWMILIIPVGMMCVSSCVTAHNFKDKKNYPGSWDINYFLGLLVAISLFHFLFFSFLTIKLDKFWNFSYGFVFMWIFFGDFTPLIGIASWPFLVILFDKNIKYGFRQVFHETSEGDNSKRFSLIVMFSLVLFFVFFGFFLTELLIFLKLQFAFSFSWSFCFIPNILFFSLLLLISCLYESAKFLVFISNQL</sequence>
<accession>A0AAV7ZQB1</accession>
<feature type="compositionally biased region" description="Polar residues" evidence="1">
    <location>
        <begin position="306"/>
        <end position="321"/>
    </location>
</feature>
<feature type="region of interest" description="Disordered" evidence="1">
    <location>
        <begin position="228"/>
        <end position="360"/>
    </location>
</feature>
<dbReference type="InterPro" id="IPR036047">
    <property type="entry name" value="F-box-like_dom_sf"/>
</dbReference>
<feature type="transmembrane region" description="Helical" evidence="2">
    <location>
        <begin position="443"/>
        <end position="462"/>
    </location>
</feature>
<comment type="caution">
    <text evidence="4">The sequence shown here is derived from an EMBL/GenBank/DDBJ whole genome shotgun (WGS) entry which is preliminary data.</text>
</comment>
<dbReference type="Pfam" id="PF12937">
    <property type="entry name" value="F-box-like"/>
    <property type="match status" value="1"/>
</dbReference>
<feature type="transmembrane region" description="Helical" evidence="2">
    <location>
        <begin position="474"/>
        <end position="492"/>
    </location>
</feature>
<evidence type="ECO:0000259" key="3">
    <source>
        <dbReference type="PROSITE" id="PS50181"/>
    </source>
</evidence>
<feature type="transmembrane region" description="Helical" evidence="2">
    <location>
        <begin position="569"/>
        <end position="592"/>
    </location>
</feature>
<keyword evidence="4" id="KW-0675">Receptor</keyword>
<evidence type="ECO:0000256" key="2">
    <source>
        <dbReference type="SAM" id="Phobius"/>
    </source>
</evidence>
<feature type="compositionally biased region" description="Polar residues" evidence="1">
    <location>
        <begin position="250"/>
        <end position="270"/>
    </location>
</feature>